<reference evidence="1" key="1">
    <citation type="submission" date="2020-04" db="EMBL/GenBank/DDBJ databases">
        <authorList>
            <person name="Chiriac C."/>
            <person name="Salcher M."/>
            <person name="Ghai R."/>
            <person name="Kavagutti S V."/>
        </authorList>
    </citation>
    <scope>NUCLEOTIDE SEQUENCE</scope>
</reference>
<dbReference type="InterPro" id="IPR036514">
    <property type="entry name" value="SGNH_hydro_sf"/>
</dbReference>
<gene>
    <name evidence="1" type="ORF">UFOVP5_8</name>
</gene>
<proteinExistence type="predicted"/>
<organism evidence="1">
    <name type="scientific">uncultured Caudovirales phage</name>
    <dbReference type="NCBI Taxonomy" id="2100421"/>
    <lineage>
        <taxon>Viruses</taxon>
        <taxon>Duplodnaviria</taxon>
        <taxon>Heunggongvirae</taxon>
        <taxon>Uroviricota</taxon>
        <taxon>Caudoviricetes</taxon>
        <taxon>Peduoviridae</taxon>
        <taxon>Maltschvirus</taxon>
        <taxon>Maltschvirus maltsch</taxon>
    </lineage>
</organism>
<sequence>MAIASNIYSGPFTGNGVRTAFAFDFTAVAANDIAVQVNGSTISSTLYTVVLSSSGTGTVTFSIAPTSGASILIVANPDFLQETVYENQGAYNLDTVNKTNRRDAVRSHWLAVALTRAILVPIGETLGLLPAASARAGKFLAFDASGQLSTSSGTGTDAGLRTDLSATGGAARIGTTSGKTAQQFIDGLSGTGPILIAITGQSNAAGSMTGGPNPASSKVKIWDGATGAWGSSDYTQNPLARSSPDGNSSCNNMALSMAHRLYDETGRDVYIVYDCVGGTSISKWYKQDNFTGDGATTKFNLTVPLDASVGSNNVTISSVLVAGSTTTAYTTTAGTYNYTSGTITFTVAPANGATIVINYSAPRYANLAAKITAALASSQLASVGKTALDALIWSQGEEDYTRAYAWYKTAFQAITAQFRNETWMRGLGTSIENFTPSYVVGPNHLSERNMICDALSDVCNSQYDGKWTYVPVTGTRTTFESTGAGDNSHYTGWSLWVLGYYVLGSLYLRGPRLGNRFPANLFYARAAGAADASNNVAIGTMSSLVSWQSRTGGGGLTQSFTGDGATTAFTLDYQGYSLVDVYVGGVSQTSPANYSVSGQTITFVSAPANGAEIVVGYSTYILGPNNNGSIIWGYACYTTGSYALCGGYKTTIGTSSSYNASWGREGTIGNSSSYNAGFGYQYSITGSYNFLGGRSHTVTADNTFTAGIGHTLVDDSTSAIGSYSKYTTTQADRLRLQVGSGTTAGARANAFAVRNSGVTEHLALTFATLPAAGNGYQRAFITDCNTTTFAAAAAGGGANKVPVYSDGTSWKVG</sequence>
<name>A0A6J5KH27_9CAUD</name>
<dbReference type="SUPFAM" id="SSF52266">
    <property type="entry name" value="SGNH hydrolase"/>
    <property type="match status" value="1"/>
</dbReference>
<dbReference type="Gene3D" id="3.40.50.1110">
    <property type="entry name" value="SGNH hydrolase"/>
    <property type="match status" value="1"/>
</dbReference>
<protein>
    <submittedName>
        <fullName evidence="1">Uncharacterized protein</fullName>
    </submittedName>
</protein>
<dbReference type="EMBL" id="LR796135">
    <property type="protein sequence ID" value="CAB4120771.1"/>
    <property type="molecule type" value="Genomic_DNA"/>
</dbReference>
<accession>A0A6J5KH27</accession>
<evidence type="ECO:0000313" key="1">
    <source>
        <dbReference type="EMBL" id="CAB4120771.1"/>
    </source>
</evidence>